<dbReference type="AlphaFoldDB" id="C9LR72"/>
<dbReference type="Proteomes" id="UP000004736">
    <property type="component" value="Unassembled WGS sequence"/>
</dbReference>
<evidence type="ECO:0000313" key="1">
    <source>
        <dbReference type="EMBL" id="EEW96401.1"/>
    </source>
</evidence>
<accession>C9LR72</accession>
<proteinExistence type="predicted"/>
<dbReference type="HOGENOM" id="CLU_3308615_0_0_9"/>
<protein>
    <submittedName>
        <fullName evidence="1">Uncharacterized protein</fullName>
    </submittedName>
</protein>
<name>C9LR72_9FIRM</name>
<reference evidence="1" key="1">
    <citation type="submission" date="2009-09" db="EMBL/GenBank/DDBJ databases">
        <authorList>
            <person name="Weinstock G."/>
            <person name="Sodergren E."/>
            <person name="Clifton S."/>
            <person name="Fulton L."/>
            <person name="Fulton B."/>
            <person name="Courtney L."/>
            <person name="Fronick C."/>
            <person name="Harrison M."/>
            <person name="Strong C."/>
            <person name="Farmer C."/>
            <person name="Delahaunty K."/>
            <person name="Markovic C."/>
            <person name="Hall O."/>
            <person name="Minx P."/>
            <person name="Tomlinson C."/>
            <person name="Mitreva M."/>
            <person name="Nelson J."/>
            <person name="Hou S."/>
            <person name="Wollam A."/>
            <person name="Pepin K.H."/>
            <person name="Johnson M."/>
            <person name="Bhonagiri V."/>
            <person name="Nash W.E."/>
            <person name="Warren W."/>
            <person name="Chinwalla A."/>
            <person name="Mardis E.R."/>
            <person name="Wilson R.K."/>
        </authorList>
    </citation>
    <scope>NUCLEOTIDE SEQUENCE [LARGE SCALE GENOMIC DNA]</scope>
    <source>
        <strain evidence="1">DSM 15470</strain>
    </source>
</reference>
<dbReference type="EMBL" id="ACIM02000001">
    <property type="protein sequence ID" value="EEW96401.1"/>
    <property type="molecule type" value="Genomic_DNA"/>
</dbReference>
<organism evidence="1 2">
    <name type="scientific">Dialister invisus DSM 15470</name>
    <dbReference type="NCBI Taxonomy" id="592028"/>
    <lineage>
        <taxon>Bacteria</taxon>
        <taxon>Bacillati</taxon>
        <taxon>Bacillota</taxon>
        <taxon>Negativicutes</taxon>
        <taxon>Veillonellales</taxon>
        <taxon>Veillonellaceae</taxon>
        <taxon>Dialister</taxon>
    </lineage>
</organism>
<sequence length="39" mass="4859">MPVFLNQKTHHFKSYFYFHQIAVANWTIKKRIMKYIKAE</sequence>
<gene>
    <name evidence="1" type="ORF">GCWU000321_00344</name>
</gene>
<comment type="caution">
    <text evidence="1">The sequence shown here is derived from an EMBL/GenBank/DDBJ whole genome shotgun (WGS) entry which is preliminary data.</text>
</comment>
<evidence type="ECO:0000313" key="2">
    <source>
        <dbReference type="Proteomes" id="UP000004736"/>
    </source>
</evidence>
<keyword evidence="2" id="KW-1185">Reference proteome</keyword>